<feature type="transmembrane region" description="Helical" evidence="11">
    <location>
        <begin position="242"/>
        <end position="267"/>
    </location>
</feature>
<dbReference type="InterPro" id="IPR004485">
    <property type="entry name" value="Cobalamin_biosynth_CobD/CbiB"/>
</dbReference>
<keyword evidence="7 11" id="KW-0169">Cobalamin biosynthesis</keyword>
<keyword evidence="10 11" id="KW-0472">Membrane</keyword>
<evidence type="ECO:0000256" key="3">
    <source>
        <dbReference type="ARBA" id="ARBA00004953"/>
    </source>
</evidence>
<organism evidence="12 13">
    <name type="scientific">Halorubrum alkaliphilum</name>
    <dbReference type="NCBI Taxonomy" id="261290"/>
    <lineage>
        <taxon>Archaea</taxon>
        <taxon>Methanobacteriati</taxon>
        <taxon>Methanobacteriota</taxon>
        <taxon>Stenosarchaea group</taxon>
        <taxon>Halobacteria</taxon>
        <taxon>Halobacteriales</taxon>
        <taxon>Haloferacaceae</taxon>
        <taxon>Halorubrum</taxon>
    </lineage>
</organism>
<comment type="subcellular location">
    <subcellularLocation>
        <location evidence="2 11">Cell membrane</location>
        <topology evidence="2 11">Multi-pass membrane protein</topology>
    </subcellularLocation>
</comment>
<keyword evidence="12" id="KW-0436">Ligase</keyword>
<comment type="similarity">
    <text evidence="4 11">Belongs to the CobD/CbiB family.</text>
</comment>
<feature type="transmembrane region" description="Helical" evidence="11">
    <location>
        <begin position="379"/>
        <end position="402"/>
    </location>
</feature>
<dbReference type="GO" id="GO:0048472">
    <property type="term" value="F:threonine-phosphate decarboxylase activity"/>
    <property type="evidence" value="ECO:0007669"/>
    <property type="project" value="InterPro"/>
</dbReference>
<keyword evidence="9 11" id="KW-1133">Transmembrane helix</keyword>
<evidence type="ECO:0000256" key="10">
    <source>
        <dbReference type="ARBA" id="ARBA00023136"/>
    </source>
</evidence>
<accession>A0A8T4GET9</accession>
<keyword evidence="13" id="KW-1185">Reference proteome</keyword>
<dbReference type="GO" id="GO:0016874">
    <property type="term" value="F:ligase activity"/>
    <property type="evidence" value="ECO:0007669"/>
    <property type="project" value="UniProtKB-KW"/>
</dbReference>
<feature type="transmembrane region" description="Helical" evidence="11">
    <location>
        <begin position="141"/>
        <end position="164"/>
    </location>
</feature>
<dbReference type="GO" id="GO:0015420">
    <property type="term" value="F:ABC-type vitamin B12 transporter activity"/>
    <property type="evidence" value="ECO:0007669"/>
    <property type="project" value="UniProtKB-UniRule"/>
</dbReference>
<evidence type="ECO:0000256" key="2">
    <source>
        <dbReference type="ARBA" id="ARBA00004651"/>
    </source>
</evidence>
<evidence type="ECO:0000313" key="12">
    <source>
        <dbReference type="EMBL" id="MBP1923008.1"/>
    </source>
</evidence>
<evidence type="ECO:0000256" key="6">
    <source>
        <dbReference type="ARBA" id="ARBA00022475"/>
    </source>
</evidence>
<comment type="function">
    <text evidence="1 11">Converts cobyric acid to cobinamide by the addition of aminopropanol on the F carboxylic group.</text>
</comment>
<gene>
    <name evidence="11" type="primary">cobD</name>
    <name evidence="12" type="ORF">J2751_002041</name>
</gene>
<evidence type="ECO:0000256" key="5">
    <source>
        <dbReference type="ARBA" id="ARBA00016185"/>
    </source>
</evidence>
<feature type="transmembrane region" description="Helical" evidence="11">
    <location>
        <begin position="96"/>
        <end position="129"/>
    </location>
</feature>
<feature type="transmembrane region" description="Helical" evidence="11">
    <location>
        <begin position="217"/>
        <end position="236"/>
    </location>
</feature>
<feature type="transmembrane region" description="Helical" evidence="11">
    <location>
        <begin position="408"/>
        <end position="428"/>
    </location>
</feature>
<dbReference type="AlphaFoldDB" id="A0A8T4GET9"/>
<keyword evidence="8 11" id="KW-0812">Transmembrane</keyword>
<dbReference type="Proteomes" id="UP000823588">
    <property type="component" value="Unassembled WGS sequence"/>
</dbReference>
<dbReference type="EMBL" id="JAGGKQ010000014">
    <property type="protein sequence ID" value="MBP1923008.1"/>
    <property type="molecule type" value="Genomic_DNA"/>
</dbReference>
<keyword evidence="6 11" id="KW-1003">Cell membrane</keyword>
<evidence type="ECO:0000256" key="1">
    <source>
        <dbReference type="ARBA" id="ARBA00003384"/>
    </source>
</evidence>
<comment type="caution">
    <text evidence="12">The sequence shown here is derived from an EMBL/GenBank/DDBJ whole genome shotgun (WGS) entry which is preliminary data.</text>
</comment>
<dbReference type="PANTHER" id="PTHR34308:SF1">
    <property type="entry name" value="COBALAMIN BIOSYNTHESIS PROTEIN CBIB"/>
    <property type="match status" value="1"/>
</dbReference>
<evidence type="ECO:0000256" key="4">
    <source>
        <dbReference type="ARBA" id="ARBA00006263"/>
    </source>
</evidence>
<dbReference type="GO" id="GO:0009236">
    <property type="term" value="P:cobalamin biosynthetic process"/>
    <property type="evidence" value="ECO:0007669"/>
    <property type="project" value="UniProtKB-UniRule"/>
</dbReference>
<reference evidence="12" key="1">
    <citation type="submission" date="2021-03" db="EMBL/GenBank/DDBJ databases">
        <title>Genomic Encyclopedia of Type Strains, Phase IV (KMG-IV): sequencing the most valuable type-strain genomes for metagenomic binning, comparative biology and taxonomic classification.</title>
        <authorList>
            <person name="Goeker M."/>
        </authorList>
    </citation>
    <scope>NUCLEOTIDE SEQUENCE</scope>
    <source>
        <strain evidence="12">DSM 23564</strain>
    </source>
</reference>
<sequence length="437" mass="42566">MIGSTTASSPAVPLSAVTPPLSAVTPPLSAVTPPLSAVTPAVPLSVVTPAVPLLVALGVAVAVDTAVGEPPTRFHPVAWFGSVVGRVDREWSRPRVVGAAVAIGLPLAAAVAAGVAVATTATVAAAVVGGGADRLLGTGGAGWLPASVVAGVILSVTVSLRMLLAVTAEVVASTESDPETARESIRALVGRETADLPPSALRSAAVESAAENLADGFVAPLVGFVAGAAIGTALVFGAGESVAMGGSGAAVGVALPLSVGVAGAVWVKAVNTLDSMLGYRSKPVGGASARLDDAVMYVPARLTAACLALAAGPTGSVGTLRLASRWVREPSSPNSGWPMATAAVALGVRLEKPGRYVLNPAAEPPTEAGGERAVRLVRLAGGVAVAVAAVTLVAAVAAVALVAAVAELVAASVVAGWTVGSAASLLLARSTPGVFEQ</sequence>
<evidence type="ECO:0000256" key="8">
    <source>
        <dbReference type="ARBA" id="ARBA00022692"/>
    </source>
</evidence>
<evidence type="ECO:0000256" key="11">
    <source>
        <dbReference type="HAMAP-Rule" id="MF_00024"/>
    </source>
</evidence>
<dbReference type="HAMAP" id="MF_00024">
    <property type="entry name" value="CobD_CbiB"/>
    <property type="match status" value="1"/>
</dbReference>
<dbReference type="GO" id="GO:0005886">
    <property type="term" value="C:plasma membrane"/>
    <property type="evidence" value="ECO:0007669"/>
    <property type="project" value="UniProtKB-SubCell"/>
</dbReference>
<proteinExistence type="inferred from homology"/>
<name>A0A8T4GET9_9EURY</name>
<dbReference type="Pfam" id="PF03186">
    <property type="entry name" value="CobD_Cbib"/>
    <property type="match status" value="1"/>
</dbReference>
<comment type="pathway">
    <text evidence="3 11">Cofactor biosynthesis; adenosylcobalamin biosynthesis.</text>
</comment>
<evidence type="ECO:0000256" key="9">
    <source>
        <dbReference type="ARBA" id="ARBA00022989"/>
    </source>
</evidence>
<evidence type="ECO:0000256" key="7">
    <source>
        <dbReference type="ARBA" id="ARBA00022573"/>
    </source>
</evidence>
<evidence type="ECO:0000313" key="13">
    <source>
        <dbReference type="Proteomes" id="UP000823588"/>
    </source>
</evidence>
<protein>
    <recommendedName>
        <fullName evidence="5 11">Probable cobalamin biosynthesis protein CobD</fullName>
    </recommendedName>
</protein>
<dbReference type="PANTHER" id="PTHR34308">
    <property type="entry name" value="COBALAMIN BIOSYNTHESIS PROTEIN CBIB"/>
    <property type="match status" value="1"/>
</dbReference>